<feature type="domain" description="GFO/IDH/MocA-like oxidoreductase" evidence="2">
    <location>
        <begin position="157"/>
        <end position="228"/>
    </location>
</feature>
<proteinExistence type="predicted"/>
<dbReference type="SUPFAM" id="SSF51735">
    <property type="entry name" value="NAD(P)-binding Rossmann-fold domains"/>
    <property type="match status" value="1"/>
</dbReference>
<evidence type="ECO:0000313" key="3">
    <source>
        <dbReference type="EMBL" id="CEG13131.1"/>
    </source>
</evidence>
<dbReference type="PANTHER" id="PTHR43377:SF1">
    <property type="entry name" value="BILIVERDIN REDUCTASE A"/>
    <property type="match status" value="1"/>
</dbReference>
<accession>A0A098EC94</accession>
<feature type="domain" description="Gfo/Idh/MocA-like oxidoreductase N-terminal" evidence="1">
    <location>
        <begin position="4"/>
        <end position="120"/>
    </location>
</feature>
<dbReference type="Pfam" id="PF22725">
    <property type="entry name" value="GFO_IDH_MocA_C3"/>
    <property type="match status" value="1"/>
</dbReference>
<reference evidence="3" key="1">
    <citation type="submission" date="2014-09" db="EMBL/GenBank/DDBJ databases">
        <authorList>
            <person name="Probst J Alexander"/>
        </authorList>
    </citation>
    <scope>NUCLEOTIDE SEQUENCE</scope>
</reference>
<dbReference type="InterPro" id="IPR000683">
    <property type="entry name" value="Gfo/Idh/MocA-like_OxRdtase_N"/>
</dbReference>
<dbReference type="AlphaFoldDB" id="A0A098EC94"/>
<dbReference type="InterPro" id="IPR055170">
    <property type="entry name" value="GFO_IDH_MocA-like_dom"/>
</dbReference>
<dbReference type="InterPro" id="IPR036291">
    <property type="entry name" value="NAD(P)-bd_dom_sf"/>
</dbReference>
<dbReference type="GO" id="GO:0000166">
    <property type="term" value="F:nucleotide binding"/>
    <property type="evidence" value="ECO:0007669"/>
    <property type="project" value="InterPro"/>
</dbReference>
<dbReference type="Pfam" id="PF01408">
    <property type="entry name" value="GFO_IDH_MocA"/>
    <property type="match status" value="1"/>
</dbReference>
<sequence length="321" mass="36272">MEKIKVAVIGAGNMGKNHIRIYSEMNNVELIGVVDLNNKIGKEIANKFNTNYFSDYKEVVDKVNAVSIVVPTKFHYGIAKEFLNSGVNVLIEKPITINLNEADEIIGLADKNKLILQVGHVERFNPAIIELSKYIKPDEIISIDASRIGPFGVRITDSGVVLDLMIHDIDIILSLMKDEIASINAYGRTIKGNYEDYAAASIKFKNGIIANLTASRITQRRQRTLKITETEKYMKVDYMNKILEIYRQSQAKYVTNDNDVKFIYSDVVERPYISQEEPLKLELQSFVECVKSRKNPVVDGIVGRKALDVALKILDEIDKNK</sequence>
<evidence type="ECO:0000259" key="2">
    <source>
        <dbReference type="Pfam" id="PF22725"/>
    </source>
</evidence>
<evidence type="ECO:0000259" key="1">
    <source>
        <dbReference type="Pfam" id="PF01408"/>
    </source>
</evidence>
<name>A0A098EC94_9ZZZZ</name>
<organism evidence="3">
    <name type="scientific">groundwater metagenome</name>
    <dbReference type="NCBI Taxonomy" id="717931"/>
    <lineage>
        <taxon>unclassified sequences</taxon>
        <taxon>metagenomes</taxon>
        <taxon>ecological metagenomes</taxon>
    </lineage>
</organism>
<dbReference type="EMBL" id="CCXY01000258">
    <property type="protein sequence ID" value="CEG13131.1"/>
    <property type="molecule type" value="Genomic_DNA"/>
</dbReference>
<gene>
    <name evidence="3" type="primary">CbaC</name>
    <name evidence="3" type="ORF">MSIBF_A3300004</name>
</gene>
<dbReference type="Gene3D" id="3.40.50.720">
    <property type="entry name" value="NAD(P)-binding Rossmann-like Domain"/>
    <property type="match status" value="1"/>
</dbReference>
<dbReference type="Gene3D" id="3.30.360.10">
    <property type="entry name" value="Dihydrodipicolinate Reductase, domain 2"/>
    <property type="match status" value="1"/>
</dbReference>
<protein>
    <submittedName>
        <fullName evidence="3">Similar to 1-carboxy-3-chloro-3,4-dihydroxycyclohexa-1, 5-diene dehydrogenase</fullName>
    </submittedName>
</protein>
<dbReference type="PANTHER" id="PTHR43377">
    <property type="entry name" value="BILIVERDIN REDUCTASE A"/>
    <property type="match status" value="1"/>
</dbReference>
<dbReference type="SUPFAM" id="SSF55347">
    <property type="entry name" value="Glyceraldehyde-3-phosphate dehydrogenase-like, C-terminal domain"/>
    <property type="match status" value="1"/>
</dbReference>
<dbReference type="InterPro" id="IPR051450">
    <property type="entry name" value="Gfo/Idh/MocA_Oxidoreductases"/>
</dbReference>